<dbReference type="RefSeq" id="XP_014482329.1">
    <property type="nucleotide sequence ID" value="XM_014626843.1"/>
</dbReference>
<reference evidence="4" key="1">
    <citation type="submission" date="2025-08" db="UniProtKB">
        <authorList>
            <consortium name="RefSeq"/>
        </authorList>
    </citation>
    <scope>IDENTIFICATION</scope>
</reference>
<dbReference type="InterPro" id="IPR045099">
    <property type="entry name" value="PITH1-like"/>
</dbReference>
<dbReference type="PANTHER" id="PTHR12175:SF1">
    <property type="entry name" value="PITH DOMAIN-CONTAINING PROTEIN 1"/>
    <property type="match status" value="1"/>
</dbReference>
<accession>A0A6P3XWH1</accession>
<dbReference type="OrthoDB" id="2635at2759"/>
<dbReference type="SUPFAM" id="SSF49785">
    <property type="entry name" value="Galactose-binding domain-like"/>
    <property type="match status" value="1"/>
</dbReference>
<dbReference type="GO" id="GO:0005737">
    <property type="term" value="C:cytoplasm"/>
    <property type="evidence" value="ECO:0007669"/>
    <property type="project" value="UniProtKB-ARBA"/>
</dbReference>
<dbReference type="PANTHER" id="PTHR12175">
    <property type="entry name" value="AD039 HT014 THIOREDOXIN FAMILY TRP26"/>
    <property type="match status" value="1"/>
</dbReference>
<dbReference type="InterPro" id="IPR037047">
    <property type="entry name" value="PITH_dom_sf"/>
</dbReference>
<dbReference type="Proteomes" id="UP000515204">
    <property type="component" value="Unplaced"/>
</dbReference>
<protein>
    <submittedName>
        <fullName evidence="4">PITH domain-containing protein CG6153</fullName>
    </submittedName>
</protein>
<proteinExistence type="inferred from homology"/>
<dbReference type="InterPro" id="IPR010400">
    <property type="entry name" value="PITH_dom"/>
</dbReference>
<evidence type="ECO:0000313" key="4">
    <source>
        <dbReference type="RefSeq" id="XP_014482329.1"/>
    </source>
</evidence>
<organism evidence="3 4">
    <name type="scientific">Dinoponera quadriceps</name>
    <name type="common">South American ant</name>
    <dbReference type="NCBI Taxonomy" id="609295"/>
    <lineage>
        <taxon>Eukaryota</taxon>
        <taxon>Metazoa</taxon>
        <taxon>Ecdysozoa</taxon>
        <taxon>Arthropoda</taxon>
        <taxon>Hexapoda</taxon>
        <taxon>Insecta</taxon>
        <taxon>Pterygota</taxon>
        <taxon>Neoptera</taxon>
        <taxon>Endopterygota</taxon>
        <taxon>Hymenoptera</taxon>
        <taxon>Apocrita</taxon>
        <taxon>Aculeata</taxon>
        <taxon>Formicoidea</taxon>
        <taxon>Formicidae</taxon>
        <taxon>Ponerinae</taxon>
        <taxon>Ponerini</taxon>
        <taxon>Dinoponera</taxon>
    </lineage>
</organism>
<name>A0A6P3XWH1_DINQU</name>
<evidence type="ECO:0000259" key="2">
    <source>
        <dbReference type="PROSITE" id="PS51532"/>
    </source>
</evidence>
<evidence type="ECO:0000256" key="1">
    <source>
        <dbReference type="ARBA" id="ARBA00025788"/>
    </source>
</evidence>
<dbReference type="PROSITE" id="PS51532">
    <property type="entry name" value="PITH"/>
    <property type="match status" value="1"/>
</dbReference>
<dbReference type="Pfam" id="PF06201">
    <property type="entry name" value="PITH"/>
    <property type="match status" value="1"/>
</dbReference>
<comment type="similarity">
    <text evidence="1">Belongs to the PITHD1 family.</text>
</comment>
<dbReference type="GeneID" id="106748390"/>
<evidence type="ECO:0000313" key="3">
    <source>
        <dbReference type="Proteomes" id="UP000515204"/>
    </source>
</evidence>
<feature type="domain" description="PITH" evidence="2">
    <location>
        <begin position="10"/>
        <end position="178"/>
    </location>
</feature>
<dbReference type="GO" id="GO:0005634">
    <property type="term" value="C:nucleus"/>
    <property type="evidence" value="ECO:0007669"/>
    <property type="project" value="TreeGrafter"/>
</dbReference>
<dbReference type="Gene3D" id="2.60.120.470">
    <property type="entry name" value="PITH domain"/>
    <property type="match status" value="1"/>
</dbReference>
<keyword evidence="3" id="KW-1185">Reference proteome</keyword>
<dbReference type="AlphaFoldDB" id="A0A6P3XWH1"/>
<sequence>MERCHNCGEHTKTDSGPCCTLYNKIDIARVQCLNECTEGTGATVFKPWEERLNRIKFVESDVDAELLFNIPFTGNVKLKSIIVIADEELEPNTVKLFKNRPNMVFDDVISPDQEFHLQRDPHGLIEYPVKTVKFSSVNHLSLYFHGIGEQIRIYYIGLRGEWTPSHQHGVTICAYEARPLISDHTHSFSPVSNIHIK</sequence>
<dbReference type="KEGG" id="dqu:106748390"/>
<gene>
    <name evidence="4" type="primary">LOC106748390</name>
</gene>
<dbReference type="InterPro" id="IPR008979">
    <property type="entry name" value="Galactose-bd-like_sf"/>
</dbReference>